<name>A0A9P3TYG3_CLODI</name>
<evidence type="ECO:0000256" key="4">
    <source>
        <dbReference type="ARBA" id="ARBA00022723"/>
    </source>
</evidence>
<dbReference type="CDD" id="cd01335">
    <property type="entry name" value="Radical_SAM"/>
    <property type="match status" value="1"/>
</dbReference>
<dbReference type="GO" id="GO:0016491">
    <property type="term" value="F:oxidoreductase activity"/>
    <property type="evidence" value="ECO:0007669"/>
    <property type="project" value="InterPro"/>
</dbReference>
<evidence type="ECO:0000256" key="6">
    <source>
        <dbReference type="ARBA" id="ARBA00023014"/>
    </source>
</evidence>
<evidence type="ECO:0000256" key="1">
    <source>
        <dbReference type="ARBA" id="ARBA00001966"/>
    </source>
</evidence>
<dbReference type="InterPro" id="IPR000385">
    <property type="entry name" value="MoaA_NifB_PqqE_Fe-S-bd_CS"/>
</dbReference>
<protein>
    <submittedName>
        <fullName evidence="7">Radical SAM protein</fullName>
    </submittedName>
</protein>
<dbReference type="SFLD" id="SFLDS00029">
    <property type="entry name" value="Radical_SAM"/>
    <property type="match status" value="1"/>
</dbReference>
<dbReference type="InterPro" id="IPR013785">
    <property type="entry name" value="Aldolase_TIM"/>
</dbReference>
<keyword evidence="2" id="KW-0004">4Fe-4S</keyword>
<dbReference type="NCBIfam" id="TIGR04085">
    <property type="entry name" value="rSAM_more_4Fe4S"/>
    <property type="match status" value="1"/>
</dbReference>
<evidence type="ECO:0000256" key="5">
    <source>
        <dbReference type="ARBA" id="ARBA00023004"/>
    </source>
</evidence>
<accession>A0A9P3TYG3</accession>
<dbReference type="InterPro" id="IPR058240">
    <property type="entry name" value="rSAM_sf"/>
</dbReference>
<comment type="cofactor">
    <cofactor evidence="1">
        <name>[4Fe-4S] cluster</name>
        <dbReference type="ChEBI" id="CHEBI:49883"/>
    </cofactor>
</comment>
<reference evidence="7" key="1">
    <citation type="journal article" date="2018" name="Genome Biol.">
        <title>SKESA: strategic k-mer extension for scrupulous assemblies.</title>
        <authorList>
            <person name="Souvorov A."/>
            <person name="Agarwala R."/>
            <person name="Lipman D.J."/>
        </authorList>
    </citation>
    <scope>NUCLEOTIDE SEQUENCE</scope>
    <source>
        <strain evidence="7">Clostridioides</strain>
    </source>
</reference>
<dbReference type="Gene3D" id="3.20.20.70">
    <property type="entry name" value="Aldolase class I"/>
    <property type="match status" value="1"/>
</dbReference>
<evidence type="ECO:0000313" key="7">
    <source>
        <dbReference type="EMBL" id="HBH2621361.1"/>
    </source>
</evidence>
<dbReference type="GO" id="GO:0046872">
    <property type="term" value="F:metal ion binding"/>
    <property type="evidence" value="ECO:0007669"/>
    <property type="project" value="UniProtKB-KW"/>
</dbReference>
<proteinExistence type="predicted"/>
<dbReference type="GO" id="GO:0051539">
    <property type="term" value="F:4 iron, 4 sulfur cluster binding"/>
    <property type="evidence" value="ECO:0007669"/>
    <property type="project" value="UniProtKB-KW"/>
</dbReference>
<dbReference type="SFLD" id="SFLDG01386">
    <property type="entry name" value="main_SPASM_domain-containing"/>
    <property type="match status" value="1"/>
</dbReference>
<comment type="caution">
    <text evidence="7">The sequence shown here is derived from an EMBL/GenBank/DDBJ whole genome shotgun (WGS) entry which is preliminary data.</text>
</comment>
<dbReference type="EMBL" id="DAEQIJ010000018">
    <property type="protein sequence ID" value="HBH2621361.1"/>
    <property type="molecule type" value="Genomic_DNA"/>
</dbReference>
<evidence type="ECO:0000256" key="2">
    <source>
        <dbReference type="ARBA" id="ARBA00022485"/>
    </source>
</evidence>
<keyword evidence="4" id="KW-0479">Metal-binding</keyword>
<dbReference type="SFLD" id="SFLDG01384">
    <property type="entry name" value="thioether_bond_formation_requi"/>
    <property type="match status" value="1"/>
</dbReference>
<dbReference type="InterPro" id="IPR023885">
    <property type="entry name" value="4Fe4S-binding_SPASM_dom"/>
</dbReference>
<dbReference type="InterPro" id="IPR023867">
    <property type="entry name" value="Sulphatase_maturase_rSAM"/>
</dbReference>
<dbReference type="Pfam" id="PF13186">
    <property type="entry name" value="SPASM"/>
    <property type="match status" value="1"/>
</dbReference>
<dbReference type="Pfam" id="PF04055">
    <property type="entry name" value="Radical_SAM"/>
    <property type="match status" value="1"/>
</dbReference>
<sequence>MKFTIFVTEKCNLRCTYCYERGMDRGKSMDINTANKTIDFICKNIKNEELDIPLYIVFHGGEPLINFKLVKHIHKELSKRVLERKIIYDMTTNATYLDEEIINFMCKNIDNISISIDGTKKFHDKNRIFSNGDGSYDLVIKNAKRFLDIGKDVRVRMTYTTDTISELYESIAQIVRYGFTNIVPIADFMSLNWTNNHIDIINEQISKLINLKKEHPNIDISLLDIKNLNIKKGDCFGGIVSFAIDVNGDIFPCTFSVGDNEFKLGSVFDRNISEEKRQELIKIYISENEECKDCLRKEWCTSVRCKLMNRKVTGEFNKAIPIICALEKVILTTTRKIKMEEKSKEAMI</sequence>
<reference evidence="7" key="2">
    <citation type="submission" date="2021-06" db="EMBL/GenBank/DDBJ databases">
        <authorList>
            <consortium name="NCBI Pathogen Detection Project"/>
        </authorList>
    </citation>
    <scope>NUCLEOTIDE SEQUENCE</scope>
    <source>
        <strain evidence="7">Clostridioides</strain>
    </source>
</reference>
<dbReference type="SFLD" id="SFLDG01067">
    <property type="entry name" value="SPASM/twitch_domain_containing"/>
    <property type="match status" value="1"/>
</dbReference>
<keyword evidence="3" id="KW-0949">S-adenosyl-L-methionine</keyword>
<organism evidence="7 8">
    <name type="scientific">Clostridioides difficile</name>
    <name type="common">Peptoclostridium difficile</name>
    <dbReference type="NCBI Taxonomy" id="1496"/>
    <lineage>
        <taxon>Bacteria</taxon>
        <taxon>Bacillati</taxon>
        <taxon>Bacillota</taxon>
        <taxon>Clostridia</taxon>
        <taxon>Peptostreptococcales</taxon>
        <taxon>Peptostreptococcaceae</taxon>
        <taxon>Clostridioides</taxon>
    </lineage>
</organism>
<dbReference type="AlphaFoldDB" id="A0A9P3TYG3"/>
<dbReference type="PANTHER" id="PTHR43273">
    <property type="entry name" value="ANAEROBIC SULFATASE-MATURATING ENZYME HOMOLOG ASLB-RELATED"/>
    <property type="match status" value="1"/>
</dbReference>
<gene>
    <name evidence="7" type="ORF">KRQ00_003147</name>
</gene>
<dbReference type="InterPro" id="IPR007197">
    <property type="entry name" value="rSAM"/>
</dbReference>
<keyword evidence="6" id="KW-0411">Iron-sulfur</keyword>
<dbReference type="PROSITE" id="PS51918">
    <property type="entry name" value="RADICAL_SAM"/>
    <property type="match status" value="1"/>
</dbReference>
<keyword evidence="5" id="KW-0408">Iron</keyword>
<dbReference type="PANTHER" id="PTHR43273:SF8">
    <property type="entry name" value="RADICAL SAM DOMAIN PROTEIN"/>
    <property type="match status" value="1"/>
</dbReference>
<dbReference type="Proteomes" id="UP000879542">
    <property type="component" value="Unassembled WGS sequence"/>
</dbReference>
<dbReference type="SUPFAM" id="SSF102114">
    <property type="entry name" value="Radical SAM enzymes"/>
    <property type="match status" value="1"/>
</dbReference>
<evidence type="ECO:0000256" key="3">
    <source>
        <dbReference type="ARBA" id="ARBA00022691"/>
    </source>
</evidence>
<dbReference type="PROSITE" id="PS01305">
    <property type="entry name" value="MOAA_NIFB_PQQE"/>
    <property type="match status" value="1"/>
</dbReference>
<dbReference type="RefSeq" id="WP_003427919.1">
    <property type="nucleotide sequence ID" value="NZ_AP025558.1"/>
</dbReference>
<evidence type="ECO:0000313" key="8">
    <source>
        <dbReference type="Proteomes" id="UP000879542"/>
    </source>
</evidence>